<dbReference type="Gene3D" id="3.80.10.10">
    <property type="entry name" value="Ribonuclease Inhibitor"/>
    <property type="match status" value="6"/>
</dbReference>
<reference evidence="18" key="3">
    <citation type="journal article" date="2020" name="Curr. Biol.">
        <title>Chromatin organization in early land plants reveals an ancestral association between H3K27me3, transposons, and constitutive heterochromatin.</title>
        <authorList>
            <person name="Montgomery S.A."/>
            <person name="Tanizawa Y."/>
            <person name="Galik B."/>
            <person name="Wang N."/>
            <person name="Ito T."/>
            <person name="Mochizuki T."/>
            <person name="Akimcheva S."/>
            <person name="Bowman J.L."/>
            <person name="Cognat V."/>
            <person name="Marechal-Drouard L."/>
            <person name="Ekker H."/>
            <person name="Hong S.F."/>
            <person name="Kohchi T."/>
            <person name="Lin S.S."/>
            <person name="Liu L.D."/>
            <person name="Nakamura Y."/>
            <person name="Valeeva L.R."/>
            <person name="Shakirov E.V."/>
            <person name="Shippen D.E."/>
            <person name="Wei W.L."/>
            <person name="Yagura M."/>
            <person name="Yamaoka S."/>
            <person name="Yamato K.T."/>
            <person name="Liu C."/>
            <person name="Berger F."/>
        </authorList>
    </citation>
    <scope>NUCLEOTIDE SEQUENCE [LARGE SCALE GENOMIC DNA]</scope>
    <source>
        <strain evidence="18">Tak-1</strain>
    </source>
</reference>
<evidence type="ECO:0000256" key="1">
    <source>
        <dbReference type="ARBA" id="ARBA00004236"/>
    </source>
</evidence>
<dbReference type="PANTHER" id="PTHR48052">
    <property type="entry name" value="UNNAMED PRODUCT"/>
    <property type="match status" value="1"/>
</dbReference>
<proteinExistence type="inferred from homology"/>
<evidence type="ECO:0000313" key="17">
    <source>
        <dbReference type="Proteomes" id="UP000077202"/>
    </source>
</evidence>
<evidence type="ECO:0000256" key="3">
    <source>
        <dbReference type="ARBA" id="ARBA00022475"/>
    </source>
</evidence>
<comment type="subcellular location">
    <subcellularLocation>
        <location evidence="1">Cell membrane</location>
    </subcellularLocation>
    <subcellularLocation>
        <location evidence="12">Endomembrane system</location>
        <topology evidence="12">Single-pass membrane protein</topology>
    </subcellularLocation>
</comment>
<evidence type="ECO:0000256" key="6">
    <source>
        <dbReference type="ARBA" id="ARBA00022729"/>
    </source>
</evidence>
<evidence type="ECO:0000256" key="10">
    <source>
        <dbReference type="ARBA" id="ARBA00023170"/>
    </source>
</evidence>
<organism evidence="16 17">
    <name type="scientific">Marchantia polymorpha subsp. ruderalis</name>
    <dbReference type="NCBI Taxonomy" id="1480154"/>
    <lineage>
        <taxon>Eukaryota</taxon>
        <taxon>Viridiplantae</taxon>
        <taxon>Streptophyta</taxon>
        <taxon>Embryophyta</taxon>
        <taxon>Marchantiophyta</taxon>
        <taxon>Marchantiopsida</taxon>
        <taxon>Marchantiidae</taxon>
        <taxon>Marchantiales</taxon>
        <taxon>Marchantiaceae</taxon>
        <taxon>Marchantia</taxon>
    </lineage>
</organism>
<keyword evidence="4" id="KW-0433">Leucine-rich repeat</keyword>
<gene>
    <name evidence="16" type="ORF">AXG93_3235s1060</name>
    <name evidence="15" type="ORF">Mp_7g02500</name>
</gene>
<dbReference type="Pfam" id="PF08263">
    <property type="entry name" value="LRRNT_2"/>
    <property type="match status" value="1"/>
</dbReference>
<dbReference type="InterPro" id="IPR032675">
    <property type="entry name" value="LRR_dom_sf"/>
</dbReference>
<evidence type="ECO:0000256" key="2">
    <source>
        <dbReference type="ARBA" id="ARBA00009592"/>
    </source>
</evidence>
<evidence type="ECO:0000256" key="13">
    <source>
        <dbReference type="SAM" id="SignalP"/>
    </source>
</evidence>
<reference evidence="16 17" key="1">
    <citation type="submission" date="2016-03" db="EMBL/GenBank/DDBJ databases">
        <title>Mechanisms controlling the formation of the plant cell surface in tip-growing cells are functionally conserved among land plants.</title>
        <authorList>
            <person name="Honkanen S."/>
            <person name="Jones V.A."/>
            <person name="Morieri G."/>
            <person name="Champion C."/>
            <person name="Hetherington A.J."/>
            <person name="Kelly S."/>
            <person name="Saint-Marcoux D."/>
            <person name="Proust H."/>
            <person name="Prescott H."/>
            <person name="Dolan L."/>
        </authorList>
    </citation>
    <scope>NUCLEOTIDE SEQUENCE [LARGE SCALE GENOMIC DNA]</scope>
    <source>
        <strain evidence="17">cv. Tak-1 and cv. Tak-2</strain>
        <tissue evidence="16">Whole gametophyte</tissue>
    </source>
</reference>
<dbReference type="PANTHER" id="PTHR48052:SF81">
    <property type="entry name" value="LEUCINE-RICH REPEAT-CONTAINING N-TERMINAL PLANT-TYPE DOMAIN-CONTAINING PROTEIN"/>
    <property type="match status" value="1"/>
</dbReference>
<dbReference type="InterPro" id="IPR001611">
    <property type="entry name" value="Leu-rich_rpt"/>
</dbReference>
<keyword evidence="7" id="KW-0677">Repeat</keyword>
<dbReference type="Proteomes" id="UP001162541">
    <property type="component" value="Chromosome 7"/>
</dbReference>
<keyword evidence="11" id="KW-0325">Glycoprotein</keyword>
<dbReference type="AlphaFoldDB" id="A0A176WNX8"/>
<dbReference type="FunFam" id="3.80.10.10:FF:000213">
    <property type="entry name" value="Tyrosine-sulfated glycopeptide receptor 1"/>
    <property type="match status" value="1"/>
</dbReference>
<sequence>MDSRCRSLQLAGVLCILAFVFSSASAQTCIKRDRDALLAFKARFDDPLNQLGSWNQSRNCCKDFVGVTCNSKGEVTNLTFAGRVDEECDEDCPFIRNKNEGTDPIGPTLSKLLALQTLNLSFIQIVGPFPSGLSALKSLSYLSLTRLELQGSLPADLYKISSLKYLAFGGPFGGFTSDFCKLTKLEIFDISETVFSAGGNGAGLGGTIPSCIGDLQQLRQFLIEFNNFTGPIPDSIRRLQKLQQLKLSGNALSGPIPAVLGELKALEILYIQGNDFSGSIPSTLGNLPNLKDLRIGGTAALQDNSFVDLKFTNIDGAIPSSLGGLPKLQTLYIKGSRITGAIPSSLGNAKMLTDLELEFNSLDGVLPASLAGLNLTVFQFNDNQISGVIPAAYGQFRFLTRFIGTRNKLTGPLPKELSNWRFQPAGALDLSDNMITGPIPDDLGLALPLADFNISYNQLSGSLKPSSWYKTSRIYLNNNQLTGLGSGNIPDDGESGQNTQTFDVHSNRISGPVPNWVFQFVSASAIDLSDNMFTALPVMPSAGISVYYLNVSNNQITGSIPDTFSRSNDLDMSRNKLTGSIPASFGSNNANIIDLSYNMLTGEIPAGIYDGTFFNTLVLSNNMLTGPIPERSDNNVFLRNIDVSNNLLIGSVPASLFNSTFSGVIKVGNNRLTGPVPNFADNCDFLTTVVLENNLLSGPVLPSGASFETCNRLEVFDVSGNNLSGGVPTELANLLGLRVLDLSMNSLTGPVNEALSSLASVLVLDLSGNRLTGSVPWTMLVSGFAALKEAGASALKFMSGSPAYSVTISYEELSPGTFLRTDFVTSAYSTALNFSNNALAGIVDSSVGQLKGLHAFDISGNQFSGAVPETLADITDLDFLDVSYNNFRGPISPKLATFPASSFEGNPNLCGAPLSNPCT</sequence>
<evidence type="ECO:0000259" key="14">
    <source>
        <dbReference type="Pfam" id="PF08263"/>
    </source>
</evidence>
<comment type="similarity">
    <text evidence="2">Belongs to the RLP family.</text>
</comment>
<dbReference type="InterPro" id="IPR013210">
    <property type="entry name" value="LRR_N_plant-typ"/>
</dbReference>
<dbReference type="GO" id="GO:0012505">
    <property type="term" value="C:endomembrane system"/>
    <property type="evidence" value="ECO:0007669"/>
    <property type="project" value="UniProtKB-SubCell"/>
</dbReference>
<reference evidence="15" key="2">
    <citation type="journal article" date="2019" name="Curr. Biol.">
        <title>Chromatin organization in early land plants reveals an ancestral association between H3K27me3, transposons, and constitutive heterochromatin.</title>
        <authorList>
            <person name="Montgomery S.A."/>
            <person name="Tanizawa Y."/>
            <person name="Galik B."/>
            <person name="Wang N."/>
            <person name="Ito T."/>
            <person name="Mochizuki T."/>
            <person name="Akimcheva S."/>
            <person name="Bowman J."/>
            <person name="Cognat V."/>
            <person name="Drouard L."/>
            <person name="Ekker H."/>
            <person name="Houng S."/>
            <person name="Kohchi T."/>
            <person name="Lin S."/>
            <person name="Liu L.D."/>
            <person name="Nakamura Y."/>
            <person name="Valeeva L.R."/>
            <person name="Shakirov E.V."/>
            <person name="Shippen D.E."/>
            <person name="Wei W."/>
            <person name="Yagura M."/>
            <person name="Yamaoka S."/>
            <person name="Yamato K.T."/>
            <person name="Liu C."/>
            <person name="Berger F."/>
        </authorList>
    </citation>
    <scope>NUCLEOTIDE SEQUENCE [LARGE SCALE GENOMIC DNA]</scope>
    <source>
        <strain evidence="15">Tak-1</strain>
    </source>
</reference>
<keyword evidence="3" id="KW-1003">Cell membrane</keyword>
<feature type="chain" id="PRO_5042333831" description="Leucine-rich repeat-containing N-terminal plant-type domain-containing protein" evidence="13">
    <location>
        <begin position="27"/>
        <end position="919"/>
    </location>
</feature>
<evidence type="ECO:0000313" key="15">
    <source>
        <dbReference type="EMBL" id="BBN15980.1"/>
    </source>
</evidence>
<keyword evidence="5" id="KW-0812">Transmembrane</keyword>
<dbReference type="EMBL" id="AP019872">
    <property type="protein sequence ID" value="BBN15980.1"/>
    <property type="molecule type" value="Genomic_DNA"/>
</dbReference>
<keyword evidence="10" id="KW-0675">Receptor</keyword>
<feature type="signal peptide" evidence="13">
    <location>
        <begin position="1"/>
        <end position="26"/>
    </location>
</feature>
<evidence type="ECO:0000256" key="8">
    <source>
        <dbReference type="ARBA" id="ARBA00022989"/>
    </source>
</evidence>
<protein>
    <recommendedName>
        <fullName evidence="14">Leucine-rich repeat-containing N-terminal plant-type domain-containing protein</fullName>
    </recommendedName>
</protein>
<accession>A0A176WNX8</accession>
<evidence type="ECO:0000256" key="4">
    <source>
        <dbReference type="ARBA" id="ARBA00022614"/>
    </source>
</evidence>
<evidence type="ECO:0000256" key="5">
    <source>
        <dbReference type="ARBA" id="ARBA00022692"/>
    </source>
</evidence>
<evidence type="ECO:0000256" key="7">
    <source>
        <dbReference type="ARBA" id="ARBA00022737"/>
    </source>
</evidence>
<keyword evidence="9" id="KW-0472">Membrane</keyword>
<evidence type="ECO:0000256" key="9">
    <source>
        <dbReference type="ARBA" id="ARBA00023136"/>
    </source>
</evidence>
<evidence type="ECO:0000256" key="12">
    <source>
        <dbReference type="ARBA" id="ARBA00037847"/>
    </source>
</evidence>
<dbReference type="GO" id="GO:0005886">
    <property type="term" value="C:plasma membrane"/>
    <property type="evidence" value="ECO:0007669"/>
    <property type="project" value="UniProtKB-SubCell"/>
</dbReference>
<keyword evidence="17" id="KW-1185">Reference proteome</keyword>
<dbReference type="FunFam" id="3.80.10.10:FF:000299">
    <property type="entry name" value="Piriformospora indica-insensitive protein 2"/>
    <property type="match status" value="1"/>
</dbReference>
<evidence type="ECO:0000313" key="16">
    <source>
        <dbReference type="EMBL" id="OAE34303.1"/>
    </source>
</evidence>
<keyword evidence="6 13" id="KW-0732">Signal</keyword>
<dbReference type="SUPFAM" id="SSF52058">
    <property type="entry name" value="L domain-like"/>
    <property type="match status" value="1"/>
</dbReference>
<dbReference type="FunFam" id="3.80.10.10:FF:000095">
    <property type="entry name" value="LRR receptor-like serine/threonine-protein kinase GSO1"/>
    <property type="match status" value="1"/>
</dbReference>
<dbReference type="Pfam" id="PF00560">
    <property type="entry name" value="LRR_1"/>
    <property type="match status" value="4"/>
</dbReference>
<dbReference type="Proteomes" id="UP000077202">
    <property type="component" value="Unassembled WGS sequence"/>
</dbReference>
<dbReference type="SUPFAM" id="SSF52047">
    <property type="entry name" value="RNI-like"/>
    <property type="match status" value="1"/>
</dbReference>
<keyword evidence="8" id="KW-1133">Transmembrane helix</keyword>
<evidence type="ECO:0000313" key="18">
    <source>
        <dbReference type="Proteomes" id="UP001162541"/>
    </source>
</evidence>
<dbReference type="Pfam" id="PF13855">
    <property type="entry name" value="LRR_8"/>
    <property type="match status" value="1"/>
</dbReference>
<evidence type="ECO:0000256" key="11">
    <source>
        <dbReference type="ARBA" id="ARBA00023180"/>
    </source>
</evidence>
<feature type="domain" description="Leucine-rich repeat-containing N-terminal plant-type" evidence="14">
    <location>
        <begin position="32"/>
        <end position="70"/>
    </location>
</feature>
<dbReference type="EMBL" id="LVLJ01000419">
    <property type="protein sequence ID" value="OAE34303.1"/>
    <property type="molecule type" value="Genomic_DNA"/>
</dbReference>
<name>A0A176WNX8_MARPO</name>